<evidence type="ECO:0000259" key="1">
    <source>
        <dbReference type="Pfam" id="PF18534"/>
    </source>
</evidence>
<keyword evidence="4" id="KW-1185">Reference proteome</keyword>
<dbReference type="Pfam" id="PF22035">
    <property type="entry name" value="Lpg0393_VPS9"/>
    <property type="match status" value="1"/>
</dbReference>
<evidence type="ECO:0000313" key="4">
    <source>
        <dbReference type="Proteomes" id="UP000002770"/>
    </source>
</evidence>
<dbReference type="AlphaFoldDB" id="G9ET11"/>
<feature type="domain" description="Lpg0393-like VPS9-like" evidence="2">
    <location>
        <begin position="4"/>
        <end position="146"/>
    </location>
</feature>
<dbReference type="InterPro" id="IPR054178">
    <property type="entry name" value="Lpg0393-like_VPS9"/>
</dbReference>
<accession>G9ET11</accession>
<dbReference type="InParanoid" id="G9ET11"/>
<dbReference type="Pfam" id="PF18534">
    <property type="entry name" value="HBD"/>
    <property type="match status" value="1"/>
</dbReference>
<reference evidence="3 4" key="1">
    <citation type="journal article" date="2011" name="BMC Genomics">
        <title>Insight into cross-talk between intra-amoebal pathogens.</title>
        <authorList>
            <person name="Gimenez G."/>
            <person name="Bertelli C."/>
            <person name="Moliner C."/>
            <person name="Robert C."/>
            <person name="Raoult D."/>
            <person name="Fournier P.E."/>
            <person name="Greub G."/>
        </authorList>
    </citation>
    <scope>NUCLEOTIDE SEQUENCE [LARGE SCALE GENOMIC DNA]</scope>
    <source>
        <strain evidence="3 4">LLAP12</strain>
    </source>
</reference>
<dbReference type="STRING" id="658187.LDG_8440"/>
<dbReference type="InterPro" id="IPR041321">
    <property type="entry name" value="Lpg0393_HBD"/>
</dbReference>
<proteinExistence type="predicted"/>
<evidence type="ECO:0000313" key="3">
    <source>
        <dbReference type="EMBL" id="EHL29478.1"/>
    </source>
</evidence>
<evidence type="ECO:0000259" key="2">
    <source>
        <dbReference type="Pfam" id="PF22035"/>
    </source>
</evidence>
<dbReference type="Proteomes" id="UP000002770">
    <property type="component" value="Unassembled WGS sequence"/>
</dbReference>
<dbReference type="EMBL" id="JH413847">
    <property type="protein sequence ID" value="EHL29478.1"/>
    <property type="molecule type" value="Genomic_DNA"/>
</dbReference>
<feature type="domain" description="Lpg0393 helical bundle" evidence="1">
    <location>
        <begin position="171"/>
        <end position="255"/>
    </location>
</feature>
<gene>
    <name evidence="3" type="ORF">LDG_8440</name>
</gene>
<dbReference type="RefSeq" id="WP_006872315.1">
    <property type="nucleotide sequence ID" value="NZ_JH413847.1"/>
</dbReference>
<name>G9ET11_9GAMM</name>
<protein>
    <submittedName>
        <fullName evidence="3">Uncharacterized protein</fullName>
    </submittedName>
</protein>
<dbReference type="eggNOG" id="ENOG5031DZM">
    <property type="taxonomic scope" value="Bacteria"/>
</dbReference>
<organism evidence="3 4">
    <name type="scientific">Legionella drancourtii LLAP12</name>
    <dbReference type="NCBI Taxonomy" id="658187"/>
    <lineage>
        <taxon>Bacteria</taxon>
        <taxon>Pseudomonadati</taxon>
        <taxon>Pseudomonadota</taxon>
        <taxon>Gammaproteobacteria</taxon>
        <taxon>Legionellales</taxon>
        <taxon>Legionellaceae</taxon>
        <taxon>Legionella</taxon>
    </lineage>
</organism>
<sequence length="290" mass="33568">MLSSSSAYRIALHDGDYLRFLEWPAFIEKKYREGNNPLGSDALMDCLIFEWLNCGYSQKDIEQITLLYAIYELNPSPLQVGKYAFPLMTIMSALFSCMTFHGYCAQGDFMPVMQMTEKQISRFMEEKTAEMGRGHFDEVLSSMRDKFMQQITSVDEISVNMACKKINEIVEPLTVLEEYLRLLNLVHAQECSNPLYNTRLGIVQSFFSYLREQTELSEDRIHKMIIYVNAIRCHQPEAWEEEHLHKIFPPTLVEKTWGLFTYLSRGLLTIVLPANEHTHVTPEPGNAPKI</sequence>
<dbReference type="OrthoDB" id="5648585at2"/>
<dbReference type="HOGENOM" id="CLU_969081_0_0_6"/>